<comment type="caution">
    <text evidence="2">The sequence shown here is derived from an EMBL/GenBank/DDBJ whole genome shotgun (WGS) entry which is preliminary data.</text>
</comment>
<dbReference type="AlphaFoldDB" id="A0A8J6PV91"/>
<feature type="domain" description="HNH nuclease" evidence="1">
    <location>
        <begin position="28"/>
        <end position="90"/>
    </location>
</feature>
<name>A0A8J6PV91_9HYPH</name>
<dbReference type="Proteomes" id="UP000643405">
    <property type="component" value="Unassembled WGS sequence"/>
</dbReference>
<keyword evidence="2" id="KW-0255">Endonuclease</keyword>
<evidence type="ECO:0000313" key="3">
    <source>
        <dbReference type="Proteomes" id="UP000643405"/>
    </source>
</evidence>
<reference evidence="2" key="1">
    <citation type="submission" date="2020-09" db="EMBL/GenBank/DDBJ databases">
        <title>Genome seq and assembly of Tianweitania sp.</title>
        <authorList>
            <person name="Chhetri G."/>
        </authorList>
    </citation>
    <scope>NUCLEOTIDE SEQUENCE</scope>
    <source>
        <strain evidence="2">Rool2</strain>
    </source>
</reference>
<evidence type="ECO:0000313" key="2">
    <source>
        <dbReference type="EMBL" id="MBD0416519.1"/>
    </source>
</evidence>
<organism evidence="2 3">
    <name type="scientific">Oryzicola mucosus</name>
    <dbReference type="NCBI Taxonomy" id="2767425"/>
    <lineage>
        <taxon>Bacteria</taxon>
        <taxon>Pseudomonadati</taxon>
        <taxon>Pseudomonadota</taxon>
        <taxon>Alphaproteobacteria</taxon>
        <taxon>Hyphomicrobiales</taxon>
        <taxon>Phyllobacteriaceae</taxon>
        <taxon>Oryzicola</taxon>
    </lineage>
</organism>
<gene>
    <name evidence="2" type="ORF">ICI42_17835</name>
</gene>
<dbReference type="SMART" id="SM00507">
    <property type="entry name" value="HNHc"/>
    <property type="match status" value="1"/>
</dbReference>
<evidence type="ECO:0000259" key="1">
    <source>
        <dbReference type="SMART" id="SM00507"/>
    </source>
</evidence>
<sequence>MNRPHYRSQDAGQYRKLYSDPRWCGPHGLRKRVLLRDGYVCQWAGCGRSLIGKGNAPNAPVVHHVEDHKGDLELFFDEENCMSTCKECHDRDAQRMTHRGYISGHDVDGRPIDPGHPWNR</sequence>
<keyword evidence="2" id="KW-0378">Hydrolase</keyword>
<dbReference type="GO" id="GO:0004519">
    <property type="term" value="F:endonuclease activity"/>
    <property type="evidence" value="ECO:0007669"/>
    <property type="project" value="UniProtKB-KW"/>
</dbReference>
<protein>
    <submittedName>
        <fullName evidence="2">HNH endonuclease</fullName>
    </submittedName>
</protein>
<dbReference type="InterPro" id="IPR003615">
    <property type="entry name" value="HNH_nuc"/>
</dbReference>
<accession>A0A8J6PV91</accession>
<keyword evidence="2" id="KW-0540">Nuclease</keyword>
<proteinExistence type="predicted"/>
<keyword evidence="3" id="KW-1185">Reference proteome</keyword>
<dbReference type="EMBL" id="JACVVX010000006">
    <property type="protein sequence ID" value="MBD0416519.1"/>
    <property type="molecule type" value="Genomic_DNA"/>
</dbReference>